<sequence>MAHMLTAIPAVTDLGVRERMVCEVAPETHAIPTALRTPMGKPDMPQALRNVGK</sequence>
<evidence type="ECO:0000256" key="1">
    <source>
        <dbReference type="SAM" id="MobiDB-lite"/>
    </source>
</evidence>
<reference evidence="2 3" key="1">
    <citation type="submission" date="2016-11" db="EMBL/GenBank/DDBJ databases">
        <authorList>
            <person name="Jaros S."/>
            <person name="Januszkiewicz K."/>
            <person name="Wedrychowicz H."/>
        </authorList>
    </citation>
    <scope>NUCLEOTIDE SEQUENCE [LARGE SCALE GENOMIC DNA]</scope>
    <source>
        <strain evidence="2 3">GAS138</strain>
    </source>
</reference>
<name>A0A1M5HU02_9BRAD</name>
<proteinExistence type="predicted"/>
<dbReference type="AlphaFoldDB" id="A0A1M5HU02"/>
<feature type="region of interest" description="Disordered" evidence="1">
    <location>
        <begin position="34"/>
        <end position="53"/>
    </location>
</feature>
<evidence type="ECO:0000313" key="2">
    <source>
        <dbReference type="EMBL" id="SHG19420.1"/>
    </source>
</evidence>
<evidence type="ECO:0000313" key="3">
    <source>
        <dbReference type="Proteomes" id="UP000189796"/>
    </source>
</evidence>
<accession>A0A1M5HU02</accession>
<organism evidence="2 3">
    <name type="scientific">Bradyrhizobium erythrophlei</name>
    <dbReference type="NCBI Taxonomy" id="1437360"/>
    <lineage>
        <taxon>Bacteria</taxon>
        <taxon>Pseudomonadati</taxon>
        <taxon>Pseudomonadota</taxon>
        <taxon>Alphaproteobacteria</taxon>
        <taxon>Hyphomicrobiales</taxon>
        <taxon>Nitrobacteraceae</taxon>
        <taxon>Bradyrhizobium</taxon>
    </lineage>
</organism>
<dbReference type="Proteomes" id="UP000189796">
    <property type="component" value="Chromosome I"/>
</dbReference>
<dbReference type="EMBL" id="LT670817">
    <property type="protein sequence ID" value="SHG19420.1"/>
    <property type="molecule type" value="Genomic_DNA"/>
</dbReference>
<gene>
    <name evidence="2" type="ORF">SAMN05443248_0637</name>
</gene>
<protein>
    <submittedName>
        <fullName evidence="2">Uncharacterized protein</fullName>
    </submittedName>
</protein>